<dbReference type="GO" id="GO:0030134">
    <property type="term" value="C:COPII-coated ER to Golgi transport vesicle"/>
    <property type="evidence" value="ECO:0007669"/>
    <property type="project" value="EnsemblFungi"/>
</dbReference>
<name>A0A1L0B6W0_9ASCO</name>
<evidence type="ECO:0000256" key="6">
    <source>
        <dbReference type="ARBA" id="ARBA00022989"/>
    </source>
</evidence>
<dbReference type="EMBL" id="FQNF01000065">
    <property type="protein sequence ID" value="SGZ40811.1"/>
    <property type="molecule type" value="Genomic_DNA"/>
</dbReference>
<feature type="transmembrane region" description="Helical" evidence="9">
    <location>
        <begin position="145"/>
        <end position="166"/>
    </location>
</feature>
<keyword evidence="12" id="KW-1185">Reference proteome</keyword>
<keyword evidence="2 9" id="KW-0813">Transport</keyword>
<protein>
    <recommendedName>
        <fullName evidence="9">Protein YIF1</fullName>
    </recommendedName>
</protein>
<dbReference type="GO" id="GO:0015031">
    <property type="term" value="P:protein transport"/>
    <property type="evidence" value="ECO:0007669"/>
    <property type="project" value="UniProtKB-KW"/>
</dbReference>
<accession>A0A1L0B6W0</accession>
<keyword evidence="5 9" id="KW-0653">Protein transport</keyword>
<evidence type="ECO:0000313" key="11">
    <source>
        <dbReference type="EMBL" id="SGZ40811.1"/>
    </source>
</evidence>
<reference evidence="12" key="1">
    <citation type="submission" date="2016-11" db="EMBL/GenBank/DDBJ databases">
        <authorList>
            <person name="Guldener U."/>
        </authorList>
    </citation>
    <scope>NUCLEOTIDE SEQUENCE [LARGE SCALE GENOMIC DNA]</scope>
</reference>
<evidence type="ECO:0000313" key="12">
    <source>
        <dbReference type="Proteomes" id="UP000183365"/>
    </source>
</evidence>
<dbReference type="InterPro" id="IPR005578">
    <property type="entry name" value="Yif1_fam"/>
</dbReference>
<dbReference type="GO" id="GO:0006888">
    <property type="term" value="P:endoplasmic reticulum to Golgi vesicle-mediated transport"/>
    <property type="evidence" value="ECO:0007669"/>
    <property type="project" value="UniProtKB-UniRule"/>
</dbReference>
<feature type="transmembrane region" description="Helical" evidence="9">
    <location>
        <begin position="240"/>
        <end position="257"/>
    </location>
</feature>
<sequence length="305" mass="35144">MSNPYSNFPSDDISMKQRSYQQQQFNNQQQQYPFQPQFVNQNHTPQQNANFIQDPKAQLAYQIGSKAIGNFFNGAQIDPTTTINNLTSDTTFGNLSQYFQVSNEYVLKKLKIILCPFLNKSWTTVTDVKNNSIVLPRDNVNAPDMYLPIMSLVTYILIWNFTKGLIGQYDPKYLYSKMSATLAMSLLDLMILKLGIYLIVPSSTASTNGSIIDLICFVGYKYIPLNCNLMINQWIESSKVAFILKGYLLFMFGIFLLRNVKFHVVVPGLQGGNGIVDRKQILRNCNYFLFFYGFIWQFVWMWVLN</sequence>
<evidence type="ECO:0000256" key="8">
    <source>
        <dbReference type="ARBA" id="ARBA00023136"/>
    </source>
</evidence>
<feature type="transmembrane region" description="Helical" evidence="9">
    <location>
        <begin position="178"/>
        <end position="200"/>
    </location>
</feature>
<organism evidence="11 12">
    <name type="scientific">Hanseniaspora guilliermondii</name>
    <dbReference type="NCBI Taxonomy" id="56406"/>
    <lineage>
        <taxon>Eukaryota</taxon>
        <taxon>Fungi</taxon>
        <taxon>Dikarya</taxon>
        <taxon>Ascomycota</taxon>
        <taxon>Saccharomycotina</taxon>
        <taxon>Saccharomycetes</taxon>
        <taxon>Saccharomycodales</taxon>
        <taxon>Saccharomycodaceae</taxon>
        <taxon>Hanseniaspora</taxon>
    </lineage>
</organism>
<evidence type="ECO:0000256" key="7">
    <source>
        <dbReference type="ARBA" id="ARBA00023034"/>
    </source>
</evidence>
<dbReference type="PANTHER" id="PTHR14083">
    <property type="entry name" value="YIP1 INTERACTING FACTOR HOMOLOG YIF1 PROTEIN"/>
    <property type="match status" value="1"/>
</dbReference>
<keyword evidence="6 9" id="KW-1133">Transmembrane helix</keyword>
<evidence type="ECO:0000256" key="3">
    <source>
        <dbReference type="ARBA" id="ARBA00022692"/>
    </source>
</evidence>
<keyword evidence="4 9" id="KW-0256">Endoplasmic reticulum</keyword>
<dbReference type="Proteomes" id="UP000183365">
    <property type="component" value="Unassembled WGS sequence"/>
</dbReference>
<evidence type="ECO:0000256" key="9">
    <source>
        <dbReference type="RuleBase" id="RU368073"/>
    </source>
</evidence>
<dbReference type="Pfam" id="PF03878">
    <property type="entry name" value="YIF1"/>
    <property type="match status" value="1"/>
</dbReference>
<dbReference type="GO" id="GO:0005793">
    <property type="term" value="C:endoplasmic reticulum-Golgi intermediate compartment"/>
    <property type="evidence" value="ECO:0007669"/>
    <property type="project" value="UniProtKB-UniRule"/>
</dbReference>
<gene>
    <name evidence="11" type="ORF">HGUI_03011</name>
</gene>
<evidence type="ECO:0000256" key="2">
    <source>
        <dbReference type="ARBA" id="ARBA00022448"/>
    </source>
</evidence>
<dbReference type="AlphaFoldDB" id="A0A1L0B6W0"/>
<dbReference type="PANTHER" id="PTHR14083:SF0">
    <property type="entry name" value="YIP1D-INTERACTING FACTOR 1, ISOFORM C"/>
    <property type="match status" value="1"/>
</dbReference>
<dbReference type="VEuPathDB" id="FungiDB:HGUI_03011"/>
<evidence type="ECO:0000256" key="4">
    <source>
        <dbReference type="ARBA" id="ARBA00022824"/>
    </source>
</evidence>
<keyword evidence="8 9" id="KW-0472">Membrane</keyword>
<keyword evidence="3 9" id="KW-0812">Transmembrane</keyword>
<dbReference type="OrthoDB" id="337750at2759"/>
<evidence type="ECO:0000256" key="1">
    <source>
        <dbReference type="ARBA" id="ARBA00009727"/>
    </source>
</evidence>
<evidence type="ECO:0000256" key="5">
    <source>
        <dbReference type="ARBA" id="ARBA00022927"/>
    </source>
</evidence>
<feature type="transmembrane region" description="Helical" evidence="9">
    <location>
        <begin position="287"/>
        <end position="304"/>
    </location>
</feature>
<proteinExistence type="inferred from homology"/>
<feature type="region of interest" description="Disordered" evidence="10">
    <location>
        <begin position="1"/>
        <end position="27"/>
    </location>
</feature>
<comment type="function">
    <text evidence="9">Has a role in transport between endoplasmic reticulum and Golgi.</text>
</comment>
<comment type="similarity">
    <text evidence="1 9">Belongs to the YIF1 family.</text>
</comment>
<evidence type="ECO:0000256" key="10">
    <source>
        <dbReference type="SAM" id="MobiDB-lite"/>
    </source>
</evidence>
<comment type="subcellular location">
    <subcellularLocation>
        <location evidence="9">Endoplasmic reticulum membrane</location>
        <topology evidence="9">Multi-pass membrane protein</topology>
    </subcellularLocation>
    <subcellularLocation>
        <location evidence="9">Golgi apparatus membrane</location>
        <topology evidence="9">Multi-pass membrane protein</topology>
    </subcellularLocation>
</comment>
<dbReference type="GO" id="GO:0000139">
    <property type="term" value="C:Golgi membrane"/>
    <property type="evidence" value="ECO:0007669"/>
    <property type="project" value="UniProtKB-SubCell"/>
</dbReference>
<keyword evidence="7 9" id="KW-0333">Golgi apparatus</keyword>
<dbReference type="GO" id="GO:0005789">
    <property type="term" value="C:endoplasmic reticulum membrane"/>
    <property type="evidence" value="ECO:0007669"/>
    <property type="project" value="UniProtKB-SubCell"/>
</dbReference>